<accession>W7X9E9</accession>
<feature type="domain" description="EIF3F/CSN6-like C-terminal" evidence="2">
    <location>
        <begin position="198"/>
        <end position="291"/>
    </location>
</feature>
<evidence type="ECO:0000313" key="3">
    <source>
        <dbReference type="EMBL" id="EWS73018.1"/>
    </source>
</evidence>
<organism evidence="3 4">
    <name type="scientific">Tetrahymena thermophila (strain SB210)</name>
    <dbReference type="NCBI Taxonomy" id="312017"/>
    <lineage>
        <taxon>Eukaryota</taxon>
        <taxon>Sar</taxon>
        <taxon>Alveolata</taxon>
        <taxon>Ciliophora</taxon>
        <taxon>Intramacronucleata</taxon>
        <taxon>Oligohymenophorea</taxon>
        <taxon>Hymenostomatida</taxon>
        <taxon>Tetrahymenina</taxon>
        <taxon>Tetrahymenidae</taxon>
        <taxon>Tetrahymena</taxon>
    </lineage>
</organism>
<keyword evidence="4" id="KW-1185">Reference proteome</keyword>
<sequence>MSDELLSLNLGQSQNTVKVHPIVPLSILEYTYRNYGQKVMGSLLGIVHSSYIEVTNCYAVPQEKSEKSEDFKLDANYHNLMYNHNTTVYPQESLVGAFVIESANFENDLIHLTNFYSQKDVGFASQPGLSSPIILSIDPKLKSGSFNLKVLSYDKQLDMCKYASILPFKNIPVTVEFSDEKLHEIPQFIQTQSSEQVINTQFLQVGSVKALLTELLSNLSTIQKKIQNIVDGKAESDDNLGKQVKKLLNFVPTISQEDFEKGLSKANQDAILISFVANLAKTQSLITEKLNQISIQ</sequence>
<dbReference type="Proteomes" id="UP000009168">
    <property type="component" value="Unassembled WGS sequence"/>
</dbReference>
<proteinExistence type="predicted"/>
<dbReference type="InterPro" id="IPR000555">
    <property type="entry name" value="JAMM/MPN+_dom"/>
</dbReference>
<dbReference type="GO" id="GO:0008237">
    <property type="term" value="F:metallopeptidase activity"/>
    <property type="evidence" value="ECO:0007669"/>
    <property type="project" value="InterPro"/>
</dbReference>
<dbReference type="PANTHER" id="PTHR10540">
    <property type="entry name" value="EUKARYOTIC TRANSLATION INITIATION FACTOR 3 SUBUNIT F-RELATED"/>
    <property type="match status" value="1"/>
</dbReference>
<dbReference type="GO" id="GO:0003743">
    <property type="term" value="F:translation initiation factor activity"/>
    <property type="evidence" value="ECO:0007669"/>
    <property type="project" value="TreeGrafter"/>
</dbReference>
<dbReference type="STRING" id="312017.W7X9E9"/>
<dbReference type="PANTHER" id="PTHR10540:SF6">
    <property type="entry name" value="EUKARYOTIC TRANSLATION INITIATION FACTOR 3 SUBUNIT F"/>
    <property type="match status" value="1"/>
</dbReference>
<dbReference type="RefSeq" id="XP_012654415.1">
    <property type="nucleotide sequence ID" value="XM_012798961.1"/>
</dbReference>
<dbReference type="Gene3D" id="3.40.140.10">
    <property type="entry name" value="Cytidine Deaminase, domain 2"/>
    <property type="match status" value="1"/>
</dbReference>
<dbReference type="GO" id="GO:0031369">
    <property type="term" value="F:translation initiation factor binding"/>
    <property type="evidence" value="ECO:0007669"/>
    <property type="project" value="TreeGrafter"/>
</dbReference>
<dbReference type="FunCoup" id="W7X9E9">
    <property type="interactions" value="705"/>
</dbReference>
<dbReference type="GO" id="GO:0006508">
    <property type="term" value="P:proteolysis"/>
    <property type="evidence" value="ECO:0007669"/>
    <property type="project" value="UniProtKB-KW"/>
</dbReference>
<reference evidence="4" key="1">
    <citation type="journal article" date="2006" name="PLoS Biol.">
        <title>Macronuclear genome sequence of the ciliate Tetrahymena thermophila, a model eukaryote.</title>
        <authorList>
            <person name="Eisen J.A."/>
            <person name="Coyne R.S."/>
            <person name="Wu M."/>
            <person name="Wu D."/>
            <person name="Thiagarajan M."/>
            <person name="Wortman J.R."/>
            <person name="Badger J.H."/>
            <person name="Ren Q."/>
            <person name="Amedeo P."/>
            <person name="Jones K.M."/>
            <person name="Tallon L.J."/>
            <person name="Delcher A.L."/>
            <person name="Salzberg S.L."/>
            <person name="Silva J.C."/>
            <person name="Haas B.J."/>
            <person name="Majoros W.H."/>
            <person name="Farzad M."/>
            <person name="Carlton J.M."/>
            <person name="Smith R.K. Jr."/>
            <person name="Garg J."/>
            <person name="Pearlman R.E."/>
            <person name="Karrer K.M."/>
            <person name="Sun L."/>
            <person name="Manning G."/>
            <person name="Elde N.C."/>
            <person name="Turkewitz A.P."/>
            <person name="Asai D.J."/>
            <person name="Wilkes D.E."/>
            <person name="Wang Y."/>
            <person name="Cai H."/>
            <person name="Collins K."/>
            <person name="Stewart B.A."/>
            <person name="Lee S.R."/>
            <person name="Wilamowska K."/>
            <person name="Weinberg Z."/>
            <person name="Ruzzo W.L."/>
            <person name="Wloga D."/>
            <person name="Gaertig J."/>
            <person name="Frankel J."/>
            <person name="Tsao C.-C."/>
            <person name="Gorovsky M.A."/>
            <person name="Keeling P.J."/>
            <person name="Waller R.F."/>
            <person name="Patron N.J."/>
            <person name="Cherry J.M."/>
            <person name="Stover N.A."/>
            <person name="Krieger C.J."/>
            <person name="del Toro C."/>
            <person name="Ryder H.F."/>
            <person name="Williamson S.C."/>
            <person name="Barbeau R.A."/>
            <person name="Hamilton E.P."/>
            <person name="Orias E."/>
        </authorList>
    </citation>
    <scope>NUCLEOTIDE SEQUENCE [LARGE SCALE GENOMIC DNA]</scope>
    <source>
        <strain evidence="4">SB210</strain>
    </source>
</reference>
<keyword evidence="3" id="KW-0645">Protease</keyword>
<dbReference type="InterPro" id="IPR024969">
    <property type="entry name" value="EIF3F/CSN6-like_C"/>
</dbReference>
<dbReference type="Pfam" id="PF01398">
    <property type="entry name" value="JAB"/>
    <property type="match status" value="1"/>
</dbReference>
<evidence type="ECO:0000259" key="1">
    <source>
        <dbReference type="Pfam" id="PF01398"/>
    </source>
</evidence>
<dbReference type="HOGENOM" id="CLU_027018_0_1_1"/>
<dbReference type="KEGG" id="tet:TTHERM_000148715"/>
<gene>
    <name evidence="3" type="ORF">TTHERM_000148715</name>
</gene>
<keyword evidence="3" id="KW-0378">Hydrolase</keyword>
<evidence type="ECO:0000313" key="4">
    <source>
        <dbReference type="Proteomes" id="UP000009168"/>
    </source>
</evidence>
<dbReference type="GeneID" id="24437535"/>
<protein>
    <submittedName>
        <fullName evidence="3">JAB1/Mov34/MPN/PAD-1 ubiquitin protease</fullName>
    </submittedName>
</protein>
<dbReference type="EMBL" id="GG662603">
    <property type="protein sequence ID" value="EWS73018.1"/>
    <property type="molecule type" value="Genomic_DNA"/>
</dbReference>
<dbReference type="eggNOG" id="KOG2975">
    <property type="taxonomic scope" value="Eukaryota"/>
</dbReference>
<dbReference type="InParanoid" id="W7X9E9"/>
<dbReference type="OrthoDB" id="25498at2759"/>
<dbReference type="AlphaFoldDB" id="W7X9E9"/>
<dbReference type="OMA" id="NLQQAWP"/>
<dbReference type="GO" id="GO:0071541">
    <property type="term" value="C:eukaryotic translation initiation factor 3 complex, eIF3m"/>
    <property type="evidence" value="ECO:0007669"/>
    <property type="project" value="TreeGrafter"/>
</dbReference>
<feature type="domain" description="JAB1/MPN/MOV34 metalloenzyme" evidence="1">
    <location>
        <begin position="13"/>
        <end position="97"/>
    </location>
</feature>
<dbReference type="Pfam" id="PF13012">
    <property type="entry name" value="MitMem_reg"/>
    <property type="match status" value="1"/>
</dbReference>
<evidence type="ECO:0000259" key="2">
    <source>
        <dbReference type="Pfam" id="PF13012"/>
    </source>
</evidence>
<name>W7X9E9_TETTS</name>